<name>A0A1G2BS14_9BACT</name>
<dbReference type="Pfam" id="PF04011">
    <property type="entry name" value="LemA"/>
    <property type="match status" value="1"/>
</dbReference>
<dbReference type="PANTHER" id="PTHR34478">
    <property type="entry name" value="PROTEIN LEMA"/>
    <property type="match status" value="1"/>
</dbReference>
<evidence type="ECO:0000256" key="1">
    <source>
        <dbReference type="ARBA" id="ARBA00004167"/>
    </source>
</evidence>
<feature type="transmembrane region" description="Helical" evidence="6">
    <location>
        <begin position="6"/>
        <end position="25"/>
    </location>
</feature>
<comment type="caution">
    <text evidence="7">The sequence shown here is derived from an EMBL/GenBank/DDBJ whole genome shotgun (WGS) entry which is preliminary data.</text>
</comment>
<protein>
    <submittedName>
        <fullName evidence="7">LemA family protein</fullName>
    </submittedName>
</protein>
<evidence type="ECO:0000256" key="4">
    <source>
        <dbReference type="ARBA" id="ARBA00022989"/>
    </source>
</evidence>
<dbReference type="SUPFAM" id="SSF140478">
    <property type="entry name" value="LemA-like"/>
    <property type="match status" value="1"/>
</dbReference>
<dbReference type="InterPro" id="IPR023353">
    <property type="entry name" value="LemA-like_dom_sf"/>
</dbReference>
<reference evidence="7 8" key="1">
    <citation type="journal article" date="2016" name="Nat. Commun.">
        <title>Thousands of microbial genomes shed light on interconnected biogeochemical processes in an aquifer system.</title>
        <authorList>
            <person name="Anantharaman K."/>
            <person name="Brown C.T."/>
            <person name="Hug L.A."/>
            <person name="Sharon I."/>
            <person name="Castelle C.J."/>
            <person name="Probst A.J."/>
            <person name="Thomas B.C."/>
            <person name="Singh A."/>
            <person name="Wilkins M.J."/>
            <person name="Karaoz U."/>
            <person name="Brodie E.L."/>
            <person name="Williams K.H."/>
            <person name="Hubbard S.S."/>
            <person name="Banfield J.F."/>
        </authorList>
    </citation>
    <scope>NUCLEOTIDE SEQUENCE [LARGE SCALE GENOMIC DNA]</scope>
</reference>
<dbReference type="GO" id="GO:0016020">
    <property type="term" value="C:membrane"/>
    <property type="evidence" value="ECO:0007669"/>
    <property type="project" value="UniProtKB-SubCell"/>
</dbReference>
<proteinExistence type="inferred from homology"/>
<dbReference type="InterPro" id="IPR007156">
    <property type="entry name" value="MamQ_LemA"/>
</dbReference>
<keyword evidence="5 6" id="KW-0472">Membrane</keyword>
<evidence type="ECO:0000256" key="2">
    <source>
        <dbReference type="ARBA" id="ARBA00008854"/>
    </source>
</evidence>
<evidence type="ECO:0000256" key="6">
    <source>
        <dbReference type="SAM" id="Phobius"/>
    </source>
</evidence>
<evidence type="ECO:0000313" key="8">
    <source>
        <dbReference type="Proteomes" id="UP000178109"/>
    </source>
</evidence>
<gene>
    <name evidence="7" type="ORF">A3H70_02195</name>
</gene>
<dbReference type="AlphaFoldDB" id="A0A1G2BS14"/>
<evidence type="ECO:0000313" key="7">
    <source>
        <dbReference type="EMBL" id="OGY91933.1"/>
    </source>
</evidence>
<comment type="similarity">
    <text evidence="2">Belongs to the LemA family.</text>
</comment>
<comment type="subcellular location">
    <subcellularLocation>
        <location evidence="1">Membrane</location>
        <topology evidence="1">Single-pass membrane protein</topology>
    </subcellularLocation>
</comment>
<dbReference type="EMBL" id="MHKO01000033">
    <property type="protein sequence ID" value="OGY91933.1"/>
    <property type="molecule type" value="Genomic_DNA"/>
</dbReference>
<dbReference type="Gene3D" id="1.20.1440.20">
    <property type="entry name" value="LemA-like domain"/>
    <property type="match status" value="1"/>
</dbReference>
<dbReference type="PANTHER" id="PTHR34478:SF2">
    <property type="entry name" value="MEMBRANE PROTEIN"/>
    <property type="match status" value="1"/>
</dbReference>
<organism evidence="7 8">
    <name type="scientific">Candidatus Komeilibacteria bacterium RIFCSPLOWO2_02_FULL_48_11</name>
    <dbReference type="NCBI Taxonomy" id="1798553"/>
    <lineage>
        <taxon>Bacteria</taxon>
        <taxon>Candidatus Komeiliibacteriota</taxon>
    </lineage>
</organism>
<evidence type="ECO:0000256" key="5">
    <source>
        <dbReference type="ARBA" id="ARBA00023136"/>
    </source>
</evidence>
<accession>A0A1G2BS14</accession>
<keyword evidence="3 6" id="KW-0812">Transmembrane</keyword>
<evidence type="ECO:0000256" key="3">
    <source>
        <dbReference type="ARBA" id="ARBA00022692"/>
    </source>
</evidence>
<sequence length="185" mass="20605">MKKSWIILGVVVIIALWAWTGYNGLVKGDEAVKSQWANVENVYQRRFDLIPNIVATVKGAAAQDLDVFSKIADARARYSGARSIDDKAAAATEMEGALARLLVIVENYPTLKSQESFQALIIELEGTENRISVERMRYNEEVKSYNTMIRKFPRNVLVSAFGFSRHDLFEAAAGAEAAPQVDFTK</sequence>
<keyword evidence="4 6" id="KW-1133">Transmembrane helix</keyword>
<dbReference type="Proteomes" id="UP000178109">
    <property type="component" value="Unassembled WGS sequence"/>
</dbReference>